<reference evidence="3 4" key="1">
    <citation type="submission" date="2019-01" db="EMBL/GenBank/DDBJ databases">
        <authorList>
            <person name="Sayadi A."/>
        </authorList>
    </citation>
    <scope>NUCLEOTIDE SEQUENCE [LARGE SCALE GENOMIC DNA]</scope>
</reference>
<proteinExistence type="predicted"/>
<feature type="region of interest" description="Disordered" evidence="2">
    <location>
        <begin position="44"/>
        <end position="80"/>
    </location>
</feature>
<dbReference type="AlphaFoldDB" id="A0A653CHG5"/>
<feature type="compositionally biased region" description="Low complexity" evidence="2">
    <location>
        <begin position="111"/>
        <end position="126"/>
    </location>
</feature>
<evidence type="ECO:0000313" key="4">
    <source>
        <dbReference type="Proteomes" id="UP000410492"/>
    </source>
</evidence>
<feature type="compositionally biased region" description="Low complexity" evidence="2">
    <location>
        <begin position="602"/>
        <end position="612"/>
    </location>
</feature>
<evidence type="ECO:0000256" key="1">
    <source>
        <dbReference type="SAM" id="Coils"/>
    </source>
</evidence>
<name>A0A653CHG5_CALMS</name>
<feature type="region of interest" description="Disordered" evidence="2">
    <location>
        <begin position="110"/>
        <end position="140"/>
    </location>
</feature>
<dbReference type="EMBL" id="CAACVG010007818">
    <property type="protein sequence ID" value="VEN47213.1"/>
    <property type="molecule type" value="Genomic_DNA"/>
</dbReference>
<evidence type="ECO:0000313" key="3">
    <source>
        <dbReference type="EMBL" id="VEN47213.1"/>
    </source>
</evidence>
<keyword evidence="4" id="KW-1185">Reference proteome</keyword>
<dbReference type="GO" id="GO:0099518">
    <property type="term" value="P:vesicle cytoskeletal trafficking"/>
    <property type="evidence" value="ECO:0007669"/>
    <property type="project" value="TreeGrafter"/>
</dbReference>
<dbReference type="InterPro" id="IPR038830">
    <property type="entry name" value="CCDC186"/>
</dbReference>
<evidence type="ECO:0000256" key="2">
    <source>
        <dbReference type="SAM" id="MobiDB-lite"/>
    </source>
</evidence>
<feature type="coiled-coil region" evidence="1">
    <location>
        <begin position="174"/>
        <end position="598"/>
    </location>
</feature>
<dbReference type="PANTHER" id="PTHR18911">
    <property type="entry name" value="CTCL TUMOR ANTIGEN HD-CL-01"/>
    <property type="match status" value="1"/>
</dbReference>
<feature type="compositionally biased region" description="Basic and acidic residues" evidence="2">
    <location>
        <begin position="1"/>
        <end position="14"/>
    </location>
</feature>
<feature type="region of interest" description="Disordered" evidence="2">
    <location>
        <begin position="1"/>
        <end position="27"/>
    </location>
</feature>
<feature type="compositionally biased region" description="Polar residues" evidence="2">
    <location>
        <begin position="17"/>
        <end position="27"/>
    </location>
</feature>
<organism evidence="3 4">
    <name type="scientific">Callosobruchus maculatus</name>
    <name type="common">Southern cowpea weevil</name>
    <name type="synonym">Pulse bruchid</name>
    <dbReference type="NCBI Taxonomy" id="64391"/>
    <lineage>
        <taxon>Eukaryota</taxon>
        <taxon>Metazoa</taxon>
        <taxon>Ecdysozoa</taxon>
        <taxon>Arthropoda</taxon>
        <taxon>Hexapoda</taxon>
        <taxon>Insecta</taxon>
        <taxon>Pterygota</taxon>
        <taxon>Neoptera</taxon>
        <taxon>Endopterygota</taxon>
        <taxon>Coleoptera</taxon>
        <taxon>Polyphaga</taxon>
        <taxon>Cucujiformia</taxon>
        <taxon>Chrysomeloidea</taxon>
        <taxon>Chrysomelidae</taxon>
        <taxon>Bruchinae</taxon>
        <taxon>Bruchini</taxon>
        <taxon>Callosobruchus</taxon>
    </lineage>
</organism>
<protein>
    <submittedName>
        <fullName evidence="3">Uncharacterized protein</fullName>
    </submittedName>
</protein>
<dbReference type="GO" id="GO:0005802">
    <property type="term" value="C:trans-Golgi network"/>
    <property type="evidence" value="ECO:0007669"/>
    <property type="project" value="TreeGrafter"/>
</dbReference>
<feature type="region of interest" description="Disordered" evidence="2">
    <location>
        <begin position="598"/>
        <end position="622"/>
    </location>
</feature>
<accession>A0A653CHG5</accession>
<dbReference type="GO" id="GO:0031267">
    <property type="term" value="F:small GTPase binding"/>
    <property type="evidence" value="ECO:0007669"/>
    <property type="project" value="TreeGrafter"/>
</dbReference>
<gene>
    <name evidence="3" type="ORF">CALMAC_LOCUS9052</name>
</gene>
<keyword evidence="1" id="KW-0175">Coiled coil</keyword>
<sequence>MSRNFNEDEPHMFVEKSLSNQESSNETICSITTDGKIEEVSSLKTVEVSSDLIENDDTNNSSKETFSEIAPNIDNTSENQHKIDNEDQFLKSTASMNDITVNGLKTIGKQSSKSTASISDTDISTTDTEENESSASSADTKLSETIAYQQKMIEENASRIKYLEETRIYLEQVVKDLNDKLDIAMERKEAAVKEKEAMVIRYAIGEKNILIEKQHKEAAEKKLKEAAKENEILQHKYQTMMSEKSRLCQMLDNKCYELKTSQQELENTKADLQALKTKLKWSQNNLKNEMDAHKESQAKVETLNSKLQEIQSQIERVKKDAQDSIRSFRSSEENRAHTLDQQVQEQQAQLILLRHEKTDKEDQLKSLQCDFQRLQDKQKEMLEENNKLSLKVQQLERERLETEQKLSELRGYTDRQKQDVIDLQAKNVHLEQLKLQLKHEQDQLAACNEQVTLLKQRNSDLESDMESCRVREAELLLFTQQLTDKNVRLQSEFTSMESKVQQLTCEQAVLKRQIKEQETKANMLSSKLSEERSKHAEEISSMSSELEEKRTLCESYSQEILDLKGEILLVKRKYEMSLREVNKELQCCRRKLKDFENADTVSQSSSNSSTNVNERESTTEPEQVKVVPADVGIDKQTLIEHIVKLQRISAKKSEKIDFLEEHVNTLVSELQKKSKLLQNYILREQTGTMSSNSMDNNKAKLAKLNGIMASLYSSRIADNNLTLELSLDINRKLQAVLEDTLLKNITLKENVDTLGSEIERLNKLVKSG</sequence>
<dbReference type="PANTHER" id="PTHR18911:SF5">
    <property type="entry name" value="COILED-COIL DOMAIN-CONTAINING PROTEIN 186"/>
    <property type="match status" value="1"/>
</dbReference>
<dbReference type="OrthoDB" id="5583482at2759"/>
<dbReference type="Proteomes" id="UP000410492">
    <property type="component" value="Unassembled WGS sequence"/>
</dbReference>